<dbReference type="GeneID" id="25559889"/>
<organism evidence="2 3">
    <name type="scientific">Thecamonas trahens ATCC 50062</name>
    <dbReference type="NCBI Taxonomy" id="461836"/>
    <lineage>
        <taxon>Eukaryota</taxon>
        <taxon>Apusozoa</taxon>
        <taxon>Apusomonadida</taxon>
        <taxon>Apusomonadidae</taxon>
        <taxon>Thecamonas</taxon>
    </lineage>
</organism>
<sequence>MEMHTGSQGFGVQFASYVAAMAAAMAWPGGPVPLIFAGEAWNYGGANTTLVDVLAPGAACRPPASEAWLSAADHIAYHKVMLGRTNICQPGPAAGDPFCEPMSRESDGSRRRRGGSLIKSGGGDRVRGGAQWGLAFHSKILAAGAALEWFPGGAREWEALLTAALFCPGPRILARAAEAKAASGLPWDDKPVIGLHIRRGDRTDLHKHLVADYFDEVAALADELATDAVWVAADAAETLEAVEAVFGERYSLYSLWHWARDAPGADVAWGGACAHGQHAG</sequence>
<protein>
    <submittedName>
        <fullName evidence="2">Uncharacterized protein</fullName>
    </submittedName>
</protein>
<dbReference type="GO" id="GO:0046921">
    <property type="term" value="F:alpha-(1-&gt;6)-fucosyltransferase activity"/>
    <property type="evidence" value="ECO:0007669"/>
    <property type="project" value="TreeGrafter"/>
</dbReference>
<keyword evidence="3" id="KW-1185">Reference proteome</keyword>
<gene>
    <name evidence="2" type="ORF">AMSG_00064</name>
</gene>
<dbReference type="Gene3D" id="3.40.50.11350">
    <property type="match status" value="1"/>
</dbReference>
<proteinExistence type="predicted"/>
<feature type="region of interest" description="Disordered" evidence="1">
    <location>
        <begin position="93"/>
        <end position="122"/>
    </location>
</feature>
<dbReference type="RefSeq" id="XP_013762931.1">
    <property type="nucleotide sequence ID" value="XM_013907477.1"/>
</dbReference>
<accession>A0A0L0D1E2</accession>
<dbReference type="GO" id="GO:0006487">
    <property type="term" value="P:protein N-linked glycosylation"/>
    <property type="evidence" value="ECO:0007669"/>
    <property type="project" value="TreeGrafter"/>
</dbReference>
<evidence type="ECO:0000313" key="3">
    <source>
        <dbReference type="Proteomes" id="UP000054408"/>
    </source>
</evidence>
<dbReference type="Proteomes" id="UP000054408">
    <property type="component" value="Unassembled WGS sequence"/>
</dbReference>
<reference evidence="2 3" key="1">
    <citation type="submission" date="2010-05" db="EMBL/GenBank/DDBJ databases">
        <title>The Genome Sequence of Thecamonas trahens ATCC 50062.</title>
        <authorList>
            <consortium name="The Broad Institute Genome Sequencing Platform"/>
            <person name="Russ C."/>
            <person name="Cuomo C."/>
            <person name="Shea T."/>
            <person name="Young S.K."/>
            <person name="Zeng Q."/>
            <person name="Koehrsen M."/>
            <person name="Haas B."/>
            <person name="Borodovsky M."/>
            <person name="Guigo R."/>
            <person name="Alvarado L."/>
            <person name="Berlin A."/>
            <person name="Bochicchio J."/>
            <person name="Borenstein D."/>
            <person name="Chapman S."/>
            <person name="Chen Z."/>
            <person name="Freedman E."/>
            <person name="Gellesch M."/>
            <person name="Goldberg J."/>
            <person name="Griggs A."/>
            <person name="Gujja S."/>
            <person name="Heilman E."/>
            <person name="Heiman D."/>
            <person name="Hepburn T."/>
            <person name="Howarth C."/>
            <person name="Jen D."/>
            <person name="Larson L."/>
            <person name="Mehta T."/>
            <person name="Park D."/>
            <person name="Pearson M."/>
            <person name="Roberts A."/>
            <person name="Saif S."/>
            <person name="Shenoy N."/>
            <person name="Sisk P."/>
            <person name="Stolte C."/>
            <person name="Sykes S."/>
            <person name="Thomson T."/>
            <person name="Walk T."/>
            <person name="White J."/>
            <person name="Yandava C."/>
            <person name="Burger G."/>
            <person name="Gray M.W."/>
            <person name="Holland P.W.H."/>
            <person name="King N."/>
            <person name="Lang F.B.F."/>
            <person name="Roger A.J."/>
            <person name="Ruiz-Trillo I."/>
            <person name="Lander E."/>
            <person name="Nusbaum C."/>
        </authorList>
    </citation>
    <scope>NUCLEOTIDE SEQUENCE [LARGE SCALE GENOMIC DNA]</scope>
    <source>
        <strain evidence="2 3">ATCC 50062</strain>
    </source>
</reference>
<name>A0A0L0D1E2_THETB</name>
<dbReference type="AlphaFoldDB" id="A0A0L0D1E2"/>
<dbReference type="EMBL" id="GL349433">
    <property type="protein sequence ID" value="KNC45950.1"/>
    <property type="molecule type" value="Genomic_DNA"/>
</dbReference>
<dbReference type="PANTHER" id="PTHR13132:SF29">
    <property type="entry name" value="ALPHA-(1,6)-FUCOSYLTRANSFERASE"/>
    <property type="match status" value="1"/>
</dbReference>
<evidence type="ECO:0000256" key="1">
    <source>
        <dbReference type="SAM" id="MobiDB-lite"/>
    </source>
</evidence>
<evidence type="ECO:0000313" key="2">
    <source>
        <dbReference type="EMBL" id="KNC45950.1"/>
    </source>
</evidence>
<dbReference type="PANTHER" id="PTHR13132">
    <property type="entry name" value="ALPHA- 1,6 -FUCOSYLTRANSFERASE"/>
    <property type="match status" value="1"/>
</dbReference>